<dbReference type="InterPro" id="IPR000716">
    <property type="entry name" value="Thyroglobulin_1"/>
</dbReference>
<evidence type="ECO:0000259" key="11">
    <source>
        <dbReference type="PROSITE" id="PS51465"/>
    </source>
</evidence>
<dbReference type="PROSITE" id="PS00018">
    <property type="entry name" value="EF_HAND_1"/>
    <property type="match status" value="3"/>
</dbReference>
<evidence type="ECO:0000256" key="6">
    <source>
        <dbReference type="ARBA" id="ARBA00023157"/>
    </source>
</evidence>
<evidence type="ECO:0000256" key="5">
    <source>
        <dbReference type="ARBA" id="ARBA00022837"/>
    </source>
</evidence>
<dbReference type="GO" id="GO:0008201">
    <property type="term" value="F:heparin binding"/>
    <property type="evidence" value="ECO:0007669"/>
    <property type="project" value="TreeGrafter"/>
</dbReference>
<feature type="domain" description="Thyroglobulin type-1" evidence="10">
    <location>
        <begin position="340"/>
        <end position="407"/>
    </location>
</feature>
<dbReference type="InterPro" id="IPR019577">
    <property type="entry name" value="SPARC/Testican_Ca-bd-dom"/>
</dbReference>
<dbReference type="OrthoDB" id="5986054at2759"/>
<dbReference type="InterPro" id="IPR018247">
    <property type="entry name" value="EF_Hand_1_Ca_BS"/>
</dbReference>
<comment type="subcellular location">
    <subcellularLocation>
        <location evidence="1">Secreted</location>
    </subcellularLocation>
</comment>
<keyword evidence="2" id="KW-0964">Secreted</keyword>
<dbReference type="SMART" id="SM00280">
    <property type="entry name" value="KAZAL"/>
    <property type="match status" value="1"/>
</dbReference>
<dbReference type="CDD" id="cd00191">
    <property type="entry name" value="TY"/>
    <property type="match status" value="2"/>
</dbReference>
<dbReference type="GO" id="GO:0005509">
    <property type="term" value="F:calcium ion binding"/>
    <property type="evidence" value="ECO:0007669"/>
    <property type="project" value="InterPro"/>
</dbReference>
<organism evidence="12 13">
    <name type="scientific">Pseudolycoriella hygida</name>
    <dbReference type="NCBI Taxonomy" id="35572"/>
    <lineage>
        <taxon>Eukaryota</taxon>
        <taxon>Metazoa</taxon>
        <taxon>Ecdysozoa</taxon>
        <taxon>Arthropoda</taxon>
        <taxon>Hexapoda</taxon>
        <taxon>Insecta</taxon>
        <taxon>Pterygota</taxon>
        <taxon>Neoptera</taxon>
        <taxon>Endopterygota</taxon>
        <taxon>Diptera</taxon>
        <taxon>Nematocera</taxon>
        <taxon>Sciaroidea</taxon>
        <taxon>Sciaridae</taxon>
        <taxon>Pseudolycoriella</taxon>
    </lineage>
</organism>
<sequence length="559" mass="62983">MQFQISECAAKGGECDESKGRPVCGTDNQTYPTRCHLIRAQCSGHQVSLKHRGSCKECLDSRTYAITYHQPTVQKKFVPRCRADGSYAPVQCMSGAGCWCSDPQGKPIPNTSTRNGRPHCYKRRKSNIRRSPLRNVSRSKRGCSRSDQETFNTNLIKVFHTEHSRYLAQNKHLSPGTVTDKIVLDWKFTILDTNANHLLDKTEYRELKRLVKKVVKPKRCARAFGKFCDIDHDDRLSRQEWSNCLSLDAVIYEESESHGLSNGGDNGNISSTDSHFDDYDDIEYEDESDEYNGGGIISSKYGNSIRPRPYSHGTPFTPVYLLRSKTIKDSDTAAREAENDSDCLADRAVALDDQKNGGQALYVPECTADGRYRREQCYRSAGYCWCVNEDTGKNIPGTSIKDGRPDCANNSSRPMKGCPEPKKTEFLKELKDFLRTQINSTASNGANATKWASEEEKVATLSFVLLDKNKNKVWERKEWKTFREQVTASRALRKCGKKMPRYCDVNNDKKITLSEWLSCLNAHGSTKGTTKTSNGEAKPLSQTLKLKGPNPLESYLKSD</sequence>
<feature type="domain" description="Thyroglobulin type-1" evidence="10">
    <location>
        <begin position="55"/>
        <end position="120"/>
    </location>
</feature>
<evidence type="ECO:0000256" key="1">
    <source>
        <dbReference type="ARBA" id="ARBA00004613"/>
    </source>
</evidence>
<keyword evidence="13" id="KW-1185">Reference proteome</keyword>
<reference evidence="12" key="1">
    <citation type="submission" date="2022-07" db="EMBL/GenBank/DDBJ databases">
        <authorList>
            <person name="Trinca V."/>
            <person name="Uliana J.V.C."/>
            <person name="Torres T.T."/>
            <person name="Ward R.J."/>
            <person name="Monesi N."/>
        </authorList>
    </citation>
    <scope>NUCLEOTIDE SEQUENCE</scope>
    <source>
        <strain evidence="12">HSMRA1968</strain>
        <tissue evidence="12">Whole embryos</tissue>
    </source>
</reference>
<dbReference type="GO" id="GO:0005615">
    <property type="term" value="C:extracellular space"/>
    <property type="evidence" value="ECO:0007669"/>
    <property type="project" value="TreeGrafter"/>
</dbReference>
<dbReference type="Pfam" id="PF00086">
    <property type="entry name" value="Thyroglobulin_1"/>
    <property type="match status" value="2"/>
</dbReference>
<keyword evidence="6 8" id="KW-1015">Disulfide bond</keyword>
<evidence type="ECO:0000256" key="8">
    <source>
        <dbReference type="PROSITE-ProRule" id="PRU00500"/>
    </source>
</evidence>
<evidence type="ECO:0000313" key="12">
    <source>
        <dbReference type="EMBL" id="KAJ6644255.1"/>
    </source>
</evidence>
<dbReference type="CDD" id="cd00104">
    <property type="entry name" value="KAZAL_FS"/>
    <property type="match status" value="1"/>
</dbReference>
<evidence type="ECO:0000259" key="10">
    <source>
        <dbReference type="PROSITE" id="PS51162"/>
    </source>
</evidence>
<feature type="compositionally biased region" description="Low complexity" evidence="9">
    <location>
        <begin position="524"/>
        <end position="533"/>
    </location>
</feature>
<dbReference type="AlphaFoldDB" id="A0A9Q0N6D5"/>
<proteinExistence type="predicted"/>
<dbReference type="PANTHER" id="PTHR12352">
    <property type="entry name" value="SECRETED MODULAR CALCIUM-BINDING PROTEIN"/>
    <property type="match status" value="1"/>
</dbReference>
<evidence type="ECO:0000256" key="7">
    <source>
        <dbReference type="ARBA" id="ARBA00023180"/>
    </source>
</evidence>
<feature type="region of interest" description="Disordered" evidence="9">
    <location>
        <begin position="524"/>
        <end position="559"/>
    </location>
</feature>
<dbReference type="EMBL" id="WJQU01000002">
    <property type="protein sequence ID" value="KAJ6644255.1"/>
    <property type="molecule type" value="Genomic_DNA"/>
</dbReference>
<dbReference type="InterPro" id="IPR051950">
    <property type="entry name" value="Dev_reg/Prot_inhib"/>
</dbReference>
<evidence type="ECO:0000256" key="4">
    <source>
        <dbReference type="ARBA" id="ARBA00022737"/>
    </source>
</evidence>
<name>A0A9Q0N6D5_9DIPT</name>
<gene>
    <name evidence="12" type="primary">SMOC1</name>
    <name evidence="12" type="ORF">Bhyg_09222</name>
</gene>
<dbReference type="PROSITE" id="PS51465">
    <property type="entry name" value="KAZAL_2"/>
    <property type="match status" value="1"/>
</dbReference>
<dbReference type="InterPro" id="IPR036857">
    <property type="entry name" value="Thyroglobulin_1_sf"/>
</dbReference>
<dbReference type="Gene3D" id="3.30.60.30">
    <property type="match status" value="1"/>
</dbReference>
<comment type="caution">
    <text evidence="12">The sequence shown here is derived from an EMBL/GenBank/DDBJ whole genome shotgun (WGS) entry which is preliminary data.</text>
</comment>
<dbReference type="GO" id="GO:0050840">
    <property type="term" value="F:extracellular matrix binding"/>
    <property type="evidence" value="ECO:0007669"/>
    <property type="project" value="TreeGrafter"/>
</dbReference>
<keyword evidence="4" id="KW-0677">Repeat</keyword>
<keyword evidence="7" id="KW-0325">Glycoprotein</keyword>
<feature type="disulfide bond" evidence="8">
    <location>
        <begin position="100"/>
        <end position="120"/>
    </location>
</feature>
<keyword evidence="5" id="KW-0106">Calcium</keyword>
<dbReference type="Pfam" id="PF07648">
    <property type="entry name" value="Kazal_2"/>
    <property type="match status" value="1"/>
</dbReference>
<dbReference type="PROSITE" id="PS51162">
    <property type="entry name" value="THYROGLOBULIN_1_2"/>
    <property type="match status" value="2"/>
</dbReference>
<dbReference type="GO" id="GO:0005604">
    <property type="term" value="C:basement membrane"/>
    <property type="evidence" value="ECO:0007669"/>
    <property type="project" value="TreeGrafter"/>
</dbReference>
<feature type="domain" description="Kazal-like" evidence="11">
    <location>
        <begin position="2"/>
        <end position="57"/>
    </location>
</feature>
<dbReference type="PROSITE" id="PS00484">
    <property type="entry name" value="THYROGLOBULIN_1_1"/>
    <property type="match status" value="1"/>
</dbReference>
<feature type="disulfide bond" evidence="8">
    <location>
        <begin position="377"/>
        <end position="384"/>
    </location>
</feature>
<comment type="caution">
    <text evidence="8">Lacks conserved residue(s) required for the propagation of feature annotation.</text>
</comment>
<dbReference type="SUPFAM" id="SSF57610">
    <property type="entry name" value="Thyroglobulin type-1 domain"/>
    <property type="match status" value="2"/>
</dbReference>
<dbReference type="Pfam" id="PF10591">
    <property type="entry name" value="SPARC_Ca_bdg"/>
    <property type="match status" value="2"/>
</dbReference>
<dbReference type="InterPro" id="IPR002350">
    <property type="entry name" value="Kazal_dom"/>
</dbReference>
<keyword evidence="3" id="KW-0732">Signal</keyword>
<evidence type="ECO:0000256" key="2">
    <source>
        <dbReference type="ARBA" id="ARBA00022525"/>
    </source>
</evidence>
<dbReference type="PANTHER" id="PTHR12352:SF30">
    <property type="entry name" value="FI05255P"/>
    <property type="match status" value="1"/>
</dbReference>
<dbReference type="SMART" id="SM00211">
    <property type="entry name" value="TY"/>
    <property type="match status" value="2"/>
</dbReference>
<dbReference type="GO" id="GO:0030198">
    <property type="term" value="P:extracellular matrix organization"/>
    <property type="evidence" value="ECO:0007669"/>
    <property type="project" value="TreeGrafter"/>
</dbReference>
<dbReference type="InterPro" id="IPR011992">
    <property type="entry name" value="EF-hand-dom_pair"/>
</dbReference>
<dbReference type="Gene3D" id="1.10.238.10">
    <property type="entry name" value="EF-hand"/>
    <property type="match status" value="2"/>
</dbReference>
<accession>A0A9Q0N6D5</accession>
<dbReference type="Gene3D" id="4.10.800.10">
    <property type="entry name" value="Thyroglobulin type-1"/>
    <property type="match status" value="2"/>
</dbReference>
<dbReference type="SUPFAM" id="SSF47473">
    <property type="entry name" value="EF-hand"/>
    <property type="match status" value="2"/>
</dbReference>
<evidence type="ECO:0000313" key="13">
    <source>
        <dbReference type="Proteomes" id="UP001151699"/>
    </source>
</evidence>
<evidence type="ECO:0000256" key="3">
    <source>
        <dbReference type="ARBA" id="ARBA00022729"/>
    </source>
</evidence>
<dbReference type="Proteomes" id="UP001151699">
    <property type="component" value="Chromosome B"/>
</dbReference>
<dbReference type="CDD" id="cd16234">
    <property type="entry name" value="EFh_SPARC_SMOC"/>
    <property type="match status" value="2"/>
</dbReference>
<protein>
    <submittedName>
        <fullName evidence="12">SPARC-related modular calcium-binding protein 1</fullName>
    </submittedName>
</protein>
<evidence type="ECO:0000256" key="9">
    <source>
        <dbReference type="SAM" id="MobiDB-lite"/>
    </source>
</evidence>